<name>A0A0R8PDM8_CHRPA</name>
<reference evidence="2" key="1">
    <citation type="submission" date="2014-10" db="EMBL/GenBank/DDBJ databases">
        <title>Identification and comparison of genes expressed in the antennae of Chrysopa pallens and Chrysoperla sinica.</title>
        <authorList>
            <person name="Li Z."/>
        </authorList>
    </citation>
    <scope>NUCLEOTIDE SEQUENCE</scope>
</reference>
<dbReference type="PANTHER" id="PTHR11257:SF13">
    <property type="entry name" value="GEO07322P1"/>
    <property type="match status" value="1"/>
</dbReference>
<protein>
    <submittedName>
        <fullName evidence="2">Chemosensory protein 12</fullName>
    </submittedName>
</protein>
<dbReference type="AlphaFoldDB" id="A0A0R8PDM8"/>
<proteinExistence type="evidence at transcript level"/>
<accession>A0A0R8PDM8</accession>
<evidence type="ECO:0000256" key="1">
    <source>
        <dbReference type="SAM" id="SignalP"/>
    </source>
</evidence>
<feature type="signal peptide" evidence="1">
    <location>
        <begin position="1"/>
        <end position="19"/>
    </location>
</feature>
<dbReference type="InterPro" id="IPR005055">
    <property type="entry name" value="A10/PebIII"/>
</dbReference>
<dbReference type="InterPro" id="IPR036682">
    <property type="entry name" value="OS_D_A10/PebIII_sf"/>
</dbReference>
<keyword evidence="1" id="KW-0732">Signal</keyword>
<dbReference type="Pfam" id="PF03392">
    <property type="entry name" value="OS-D"/>
    <property type="match status" value="1"/>
</dbReference>
<dbReference type="SUPFAM" id="SSF100910">
    <property type="entry name" value="Chemosensory protein Csp2"/>
    <property type="match status" value="1"/>
</dbReference>
<sequence length="123" mass="14201">MKLTIIVSVIVLTITIVYAQQESYPTKFDNIDVNAILSNERLLNNYIDCLEEKGKCTPEGEELKKHFEDAIKTCCKKCSPKQKDGFKKVFNHLEKEKPEVLKRLKQKFDPSGSHEIECRKQLA</sequence>
<organism evidence="2">
    <name type="scientific">Chrysopa pallens</name>
    <name type="common">Green lacewing</name>
    <name type="synonym">Hemerobius pallens</name>
    <dbReference type="NCBI Taxonomy" id="417485"/>
    <lineage>
        <taxon>Eukaryota</taxon>
        <taxon>Metazoa</taxon>
        <taxon>Ecdysozoa</taxon>
        <taxon>Arthropoda</taxon>
        <taxon>Hexapoda</taxon>
        <taxon>Insecta</taxon>
        <taxon>Pterygota</taxon>
        <taxon>Neoptera</taxon>
        <taxon>Endopterygota</taxon>
        <taxon>Neuroptera</taxon>
        <taxon>Hemerobiiformia</taxon>
        <taxon>Chrysopidae</taxon>
        <taxon>Chrysopinae</taxon>
        <taxon>Chrysopa</taxon>
    </lineage>
</organism>
<dbReference type="Gene3D" id="1.10.2080.10">
    <property type="entry name" value="Insect odorant-binding protein A10/Ejaculatory bulb-specific protein 3"/>
    <property type="match status" value="1"/>
</dbReference>
<dbReference type="EMBL" id="KP082893">
    <property type="protein sequence ID" value="AKW47185.1"/>
    <property type="molecule type" value="mRNA"/>
</dbReference>
<evidence type="ECO:0000313" key="2">
    <source>
        <dbReference type="EMBL" id="AKW47185.1"/>
    </source>
</evidence>
<dbReference type="PANTHER" id="PTHR11257">
    <property type="entry name" value="CHEMOSENSORY PROTEIN-RELATED"/>
    <property type="match status" value="1"/>
</dbReference>
<feature type="chain" id="PRO_5006587722" evidence="1">
    <location>
        <begin position="20"/>
        <end position="123"/>
    </location>
</feature>